<dbReference type="KEGG" id="vg:60333272"/>
<protein>
    <submittedName>
        <fullName evidence="1">Uncharacterized protein</fullName>
    </submittedName>
</protein>
<proteinExistence type="predicted"/>
<dbReference type="Pfam" id="PF24194">
    <property type="entry name" value="DUF7419"/>
    <property type="match status" value="1"/>
</dbReference>
<dbReference type="InterPro" id="IPR055842">
    <property type="entry name" value="DUF7419"/>
</dbReference>
<dbReference type="GeneID" id="60333272"/>
<evidence type="ECO:0000313" key="2">
    <source>
        <dbReference type="Proteomes" id="UP000240408"/>
    </source>
</evidence>
<sequence>MTVIYIFIRTLFPILMIPYGQFAIRPTIEAGFSPWVVGTGVRSPSRGIPRRLHSRAPATRKEPAVTLSVILAAQARFIHESPVCPVCFQPRTEHSTDCKGHHK</sequence>
<evidence type="ECO:0000313" key="1">
    <source>
        <dbReference type="EMBL" id="AVI04343.1"/>
    </source>
</evidence>
<dbReference type="EMBL" id="MG872841">
    <property type="protein sequence ID" value="AVI04343.1"/>
    <property type="molecule type" value="Genomic_DNA"/>
</dbReference>
<dbReference type="Proteomes" id="UP000240408">
    <property type="component" value="Segment"/>
</dbReference>
<reference evidence="1 2" key="1">
    <citation type="submission" date="2018-01" db="EMBL/GenBank/DDBJ databases">
        <authorList>
            <person name="Emanuel K.E."/>
            <person name="Kaluka D."/>
            <person name="Yan W."/>
            <person name="Park P.J."/>
            <person name="Lillis M.F."/>
            <person name="Washington J.M."/>
            <person name="Garlena R.A."/>
            <person name="Russell D.A."/>
            <person name="Pope W.H."/>
            <person name="Jacobs-Sera D."/>
            <person name="Hendrix R.W."/>
            <person name="Hatfull G.F."/>
        </authorList>
    </citation>
    <scope>NUCLEOTIDE SEQUENCE [LARGE SCALE GENOMIC DNA]</scope>
</reference>
<keyword evidence="2" id="KW-1185">Reference proteome</keyword>
<gene>
    <name evidence="1" type="primary">89</name>
    <name evidence="1" type="ORF">SEA_PRISCILLA_89</name>
</gene>
<organism evidence="1 2">
    <name type="scientific">Mycobacterium phage Priscilla</name>
    <dbReference type="NCBI Taxonomy" id="2081627"/>
    <lineage>
        <taxon>Viruses</taxon>
        <taxon>Duplodnaviria</taxon>
        <taxon>Heunggongvirae</taxon>
        <taxon>Uroviricota</taxon>
        <taxon>Caudoviricetes</taxon>
        <taxon>Gracegardnervirinae</taxon>
        <taxon>Cheoctovirus</taxon>
        <taxon>Cheoctovirus priscilla</taxon>
    </lineage>
</organism>
<name>A0A2P1A2U2_9CAUD</name>
<dbReference type="RefSeq" id="YP_009961707.1">
    <property type="nucleotide sequence ID" value="NC_051702.1"/>
</dbReference>
<accession>A0A2P1A2U2</accession>